<dbReference type="SMART" id="SM00733">
    <property type="entry name" value="Mterf"/>
    <property type="match status" value="4"/>
</dbReference>
<dbReference type="InterPro" id="IPR003690">
    <property type="entry name" value="MTERF"/>
</dbReference>
<dbReference type="EMBL" id="JAFEMO010000012">
    <property type="protein sequence ID" value="KAH7554295.1"/>
    <property type="molecule type" value="Genomic_DNA"/>
</dbReference>
<dbReference type="PANTHER" id="PTHR13068:SF38">
    <property type="entry name" value="TRANSCRIPTION TERMINATION FACTOR FAMILY PROTEIN"/>
    <property type="match status" value="1"/>
</dbReference>
<evidence type="ECO:0000313" key="4">
    <source>
        <dbReference type="EMBL" id="KAH7554295.1"/>
    </source>
</evidence>
<sequence length="589" mass="68148">MIHLQKLRTISILKWVSSNFVENHVRSSKTPFELTGSFYIAQNPRRLYGRKRIVKPQNVENVDDTSLACDNNVRKVTPAIRREAEAALLEYLHSTRSLQFTDAEHMSKNSPLFLEKILEKIKDEGNIRQSTVRYLRYHPINEFEPFFESAGLKPCEYNPLLPRNLMYLSDDDLLLKNYHVFCNYGIERNKIGKIYKGAMEVFRNDFGILLSKLQAYEELGLSQSFIRKVIVCSPHLLIGDANVEFVKVIEMLKNMGIEFSWIEEHLEPDSCNWSMMFSFLSLFSQIGSSEKPLSRVIRQHPGLLLEGSGDRALTLIGLLLKFGFAMNEIFSIFLQVPQIQVGKFVSNLRQCVQFLNEIEMEMEEIVNIVHSHPILLGSCTLKKTDSLLVILNVGKKRLCKYIQENPQEIKKWVMGTRVGRLPRSGEKERSQILKTKFLLELGFVENSKQMEKALKFIRAKGEELQERFDCIVEAGMDRKDVCEMIIVAPHILNQTKDVIKMKIDFLVNELGYPISFLSSFPSYLTYTVQRINLRFFMYNWLKDQGLVDPKLAGSTVMTCSDNTFLTRYVNPHPKGPQVWRDLRKQICSE</sequence>
<evidence type="ECO:0000256" key="3">
    <source>
        <dbReference type="ARBA" id="ARBA00022946"/>
    </source>
</evidence>
<keyword evidence="5" id="KW-1185">Reference proteome</keyword>
<name>A0ABQ8HD05_9ROSI</name>
<evidence type="ECO:0000313" key="5">
    <source>
        <dbReference type="Proteomes" id="UP000827721"/>
    </source>
</evidence>
<organism evidence="4 5">
    <name type="scientific">Xanthoceras sorbifolium</name>
    <dbReference type="NCBI Taxonomy" id="99658"/>
    <lineage>
        <taxon>Eukaryota</taxon>
        <taxon>Viridiplantae</taxon>
        <taxon>Streptophyta</taxon>
        <taxon>Embryophyta</taxon>
        <taxon>Tracheophyta</taxon>
        <taxon>Spermatophyta</taxon>
        <taxon>Magnoliopsida</taxon>
        <taxon>eudicotyledons</taxon>
        <taxon>Gunneridae</taxon>
        <taxon>Pentapetalae</taxon>
        <taxon>rosids</taxon>
        <taxon>malvids</taxon>
        <taxon>Sapindales</taxon>
        <taxon>Sapindaceae</taxon>
        <taxon>Xanthoceroideae</taxon>
        <taxon>Xanthoceras</taxon>
    </lineage>
</organism>
<dbReference type="Pfam" id="PF02536">
    <property type="entry name" value="mTERF"/>
    <property type="match status" value="2"/>
</dbReference>
<evidence type="ECO:0000256" key="2">
    <source>
        <dbReference type="ARBA" id="ARBA00022472"/>
    </source>
</evidence>
<comment type="similarity">
    <text evidence="1">Belongs to the mTERF family.</text>
</comment>
<gene>
    <name evidence="4" type="ORF">JRO89_XS12G0158300</name>
</gene>
<dbReference type="Proteomes" id="UP000827721">
    <property type="component" value="Unassembled WGS sequence"/>
</dbReference>
<dbReference type="PANTHER" id="PTHR13068">
    <property type="entry name" value="CGI-12 PROTEIN-RELATED"/>
    <property type="match status" value="1"/>
</dbReference>
<proteinExistence type="inferred from homology"/>
<keyword evidence="2" id="KW-0805">Transcription regulation</keyword>
<accession>A0ABQ8HD05</accession>
<comment type="caution">
    <text evidence="4">The sequence shown here is derived from an EMBL/GenBank/DDBJ whole genome shotgun (WGS) entry which is preliminary data.</text>
</comment>
<keyword evidence="3" id="KW-0809">Transit peptide</keyword>
<dbReference type="Gene3D" id="1.25.70.10">
    <property type="entry name" value="Transcription termination factor 3, mitochondrial"/>
    <property type="match status" value="1"/>
</dbReference>
<dbReference type="InterPro" id="IPR038538">
    <property type="entry name" value="MTERF_sf"/>
</dbReference>
<reference evidence="4 5" key="1">
    <citation type="submission" date="2021-02" db="EMBL/GenBank/DDBJ databases">
        <title>Plant Genome Project.</title>
        <authorList>
            <person name="Zhang R.-G."/>
        </authorList>
    </citation>
    <scope>NUCLEOTIDE SEQUENCE [LARGE SCALE GENOMIC DNA]</scope>
    <source>
        <tissue evidence="4">Leaves</tissue>
    </source>
</reference>
<evidence type="ECO:0000256" key="1">
    <source>
        <dbReference type="ARBA" id="ARBA00007692"/>
    </source>
</evidence>
<keyword evidence="2" id="KW-0806">Transcription termination</keyword>
<protein>
    <recommendedName>
        <fullName evidence="6">Transcription termination factor MTEF18, mitochondrial-like</fullName>
    </recommendedName>
</protein>
<keyword evidence="2" id="KW-0804">Transcription</keyword>
<evidence type="ECO:0008006" key="6">
    <source>
        <dbReference type="Google" id="ProtNLM"/>
    </source>
</evidence>